<accession>A0ABY5E526</accession>
<organism evidence="2 3">
    <name type="scientific">Arcobacter roscoffensis</name>
    <dbReference type="NCBI Taxonomy" id="2961520"/>
    <lineage>
        <taxon>Bacteria</taxon>
        <taxon>Pseudomonadati</taxon>
        <taxon>Campylobacterota</taxon>
        <taxon>Epsilonproteobacteria</taxon>
        <taxon>Campylobacterales</taxon>
        <taxon>Arcobacteraceae</taxon>
        <taxon>Arcobacter</taxon>
    </lineage>
</organism>
<reference evidence="2" key="1">
    <citation type="submission" date="2022-07" db="EMBL/GenBank/DDBJ databases">
        <title>Arcobacter roscoffensis sp. nov., a marine bacterium isolated from coastal seawater collected from Roscoff, France.</title>
        <authorList>
            <person name="Pascual J."/>
            <person name="Lepeaux C."/>
            <person name="Methner A."/>
            <person name="Overmann J."/>
        </authorList>
    </citation>
    <scope>NUCLEOTIDE SEQUENCE</scope>
    <source>
        <strain evidence="2">ARW1-2F2</strain>
    </source>
</reference>
<dbReference type="EMBL" id="CP100595">
    <property type="protein sequence ID" value="UTJ06280.1"/>
    <property type="molecule type" value="Genomic_DNA"/>
</dbReference>
<gene>
    <name evidence="2" type="ORF">NJU99_13645</name>
</gene>
<keyword evidence="3" id="KW-1185">Reference proteome</keyword>
<dbReference type="RefSeq" id="WP_254576460.1">
    <property type="nucleotide sequence ID" value="NZ_CP100595.1"/>
</dbReference>
<evidence type="ECO:0000256" key="1">
    <source>
        <dbReference type="SAM" id="Phobius"/>
    </source>
</evidence>
<name>A0ABY5E526_9BACT</name>
<evidence type="ECO:0000313" key="2">
    <source>
        <dbReference type="EMBL" id="UTJ06280.1"/>
    </source>
</evidence>
<dbReference type="Proteomes" id="UP001060012">
    <property type="component" value="Chromosome"/>
</dbReference>
<evidence type="ECO:0000313" key="3">
    <source>
        <dbReference type="Proteomes" id="UP001060012"/>
    </source>
</evidence>
<keyword evidence="1" id="KW-1133">Transmembrane helix</keyword>
<feature type="transmembrane region" description="Helical" evidence="1">
    <location>
        <begin position="18"/>
        <end position="35"/>
    </location>
</feature>
<keyword evidence="1" id="KW-0812">Transmembrane</keyword>
<protein>
    <submittedName>
        <fullName evidence="2">Uncharacterized protein</fullName>
    </submittedName>
</protein>
<proteinExistence type="predicted"/>
<keyword evidence="1" id="KW-0472">Membrane</keyword>
<sequence>MKLVLMLKYYFKEYKKNIFLFGIILVSLIFSFFYFSDKEENVGKRILKNEISSENIFNENESNKEKLIIKKEENKVILTEKKIAKEVIDKEPKKTILYSTTSKNNHYSIKLISNKKIEKKELAPKYIVLTGTITDGYEESDFPMSINDNYLEDTSLLFFEIKDNQKNLKSICEAYFLDSLSFGFSYHMKVEFIEELSDCYILSQSDFIEEESFSQEKEYVTIKGKSMGVLADKQLNIKNKEEINKLKINEILE</sequence>